<dbReference type="PANTHER" id="PTHR12878:SF0">
    <property type="entry name" value="NADH DEHYDROGENASE [UBIQUINONE] 1 ALPHA SUBCOMPLEX SUBUNIT 2"/>
    <property type="match status" value="1"/>
</dbReference>
<dbReference type="STRING" id="237631.A0A0D1CAP0"/>
<dbReference type="SUPFAM" id="SSF52833">
    <property type="entry name" value="Thioredoxin-like"/>
    <property type="match status" value="1"/>
</dbReference>
<dbReference type="SMART" id="SM00916">
    <property type="entry name" value="L51_S25_CI-B8"/>
    <property type="match status" value="1"/>
</dbReference>
<dbReference type="OrthoDB" id="10250268at2759"/>
<evidence type="ECO:0000256" key="5">
    <source>
        <dbReference type="ARBA" id="ARBA00022660"/>
    </source>
</evidence>
<dbReference type="Pfam" id="PF05047">
    <property type="entry name" value="L51_S25_CI-B8"/>
    <property type="match status" value="1"/>
</dbReference>
<dbReference type="InterPro" id="IPR016464">
    <property type="entry name" value="NADH_Ub_cplx-1_asu_su-2"/>
</dbReference>
<dbReference type="VEuPathDB" id="FungiDB:UMAG_10820"/>
<proteinExistence type="inferred from homology"/>
<dbReference type="FunFam" id="3.40.30.10:FF:000277">
    <property type="entry name" value="Probable nadh-ubiquinone oxidoreductase 10.5 kDa subunit"/>
    <property type="match status" value="1"/>
</dbReference>
<keyword evidence="12" id="KW-1185">Reference proteome</keyword>
<accession>A0A0D1CAP0</accession>
<keyword evidence="8" id="KW-0496">Mitochondrion</keyword>
<dbReference type="PIRSF" id="PIRSF005822">
    <property type="entry name" value="NDUA2"/>
    <property type="match status" value="1"/>
</dbReference>
<feature type="domain" description="Ribosomal protein/NADH dehydrogenase" evidence="10">
    <location>
        <begin position="23"/>
        <end position="96"/>
    </location>
</feature>
<comment type="subcellular location">
    <subcellularLocation>
        <location evidence="2">Mitochondrion inner membrane</location>
        <topology evidence="2">Peripheral membrane protein</topology>
        <orientation evidence="2">Matrix side</orientation>
    </subcellularLocation>
</comment>
<dbReference type="Proteomes" id="UP000000561">
    <property type="component" value="Chromosome 3"/>
</dbReference>
<dbReference type="PANTHER" id="PTHR12878">
    <property type="entry name" value="NADH-UBIQUINONE OXIDOREDUCTASE B8 SUBUNIT"/>
    <property type="match status" value="1"/>
</dbReference>
<keyword evidence="5" id="KW-0679">Respiratory chain</keyword>
<dbReference type="InterPro" id="IPR007741">
    <property type="entry name" value="Ribosomal_mL43/mS25/NADH_DH"/>
</dbReference>
<gene>
    <name evidence="11" type="ORF">UMAG_10820</name>
</gene>
<dbReference type="AlphaFoldDB" id="A0A0D1CAP0"/>
<keyword evidence="9" id="KW-0472">Membrane</keyword>
<dbReference type="InterPro" id="IPR036249">
    <property type="entry name" value="Thioredoxin-like_sf"/>
</dbReference>
<evidence type="ECO:0000313" key="12">
    <source>
        <dbReference type="Proteomes" id="UP000000561"/>
    </source>
</evidence>
<keyword evidence="7" id="KW-0249">Electron transport</keyword>
<evidence type="ECO:0000313" key="11">
    <source>
        <dbReference type="EMBL" id="KIS70392.1"/>
    </source>
</evidence>
<reference evidence="11 12" key="1">
    <citation type="journal article" date="2006" name="Nature">
        <title>Insights from the genome of the biotrophic fungal plant pathogen Ustilago maydis.</title>
        <authorList>
            <person name="Kamper J."/>
            <person name="Kahmann R."/>
            <person name="Bolker M."/>
            <person name="Ma L.J."/>
            <person name="Brefort T."/>
            <person name="Saville B.J."/>
            <person name="Banuett F."/>
            <person name="Kronstad J.W."/>
            <person name="Gold S.E."/>
            <person name="Muller O."/>
            <person name="Perlin M.H."/>
            <person name="Wosten H.A."/>
            <person name="de Vries R."/>
            <person name="Ruiz-Herrera J."/>
            <person name="Reynaga-Pena C.G."/>
            <person name="Snetselaar K."/>
            <person name="McCann M."/>
            <person name="Perez-Martin J."/>
            <person name="Feldbrugge M."/>
            <person name="Basse C.W."/>
            <person name="Steinberg G."/>
            <person name="Ibeas J.I."/>
            <person name="Holloman W."/>
            <person name="Guzman P."/>
            <person name="Farman M."/>
            <person name="Stajich J.E."/>
            <person name="Sentandreu R."/>
            <person name="Gonzalez-Prieto J.M."/>
            <person name="Kennell J.C."/>
            <person name="Molina L."/>
            <person name="Schirawski J."/>
            <person name="Mendoza-Mendoza A."/>
            <person name="Greilinger D."/>
            <person name="Munch K."/>
            <person name="Rossel N."/>
            <person name="Scherer M."/>
            <person name="Vranes M."/>
            <person name="Ladendorf O."/>
            <person name="Vincon V."/>
            <person name="Fuchs U."/>
            <person name="Sandrock B."/>
            <person name="Meng S."/>
            <person name="Ho E.C."/>
            <person name="Cahill M.J."/>
            <person name="Boyce K.J."/>
            <person name="Klose J."/>
            <person name="Klosterman S.J."/>
            <person name="Deelstra H.J."/>
            <person name="Ortiz-Castellanos L."/>
            <person name="Li W."/>
            <person name="Sanchez-Alonso P."/>
            <person name="Schreier P.H."/>
            <person name="Hauser-Hahn I."/>
            <person name="Vaupel M."/>
            <person name="Koopmann E."/>
            <person name="Friedrich G."/>
            <person name="Voss H."/>
            <person name="Schluter T."/>
            <person name="Margolis J."/>
            <person name="Platt D."/>
            <person name="Swimmer C."/>
            <person name="Gnirke A."/>
            <person name="Chen F."/>
            <person name="Vysotskaia V."/>
            <person name="Mannhaupt G."/>
            <person name="Guldener U."/>
            <person name="Munsterkotter M."/>
            <person name="Haase D."/>
            <person name="Oesterheld M."/>
            <person name="Mewes H.W."/>
            <person name="Mauceli E.W."/>
            <person name="DeCaprio D."/>
            <person name="Wade C.M."/>
            <person name="Butler J."/>
            <person name="Young S."/>
            <person name="Jaffe D.B."/>
            <person name="Calvo S."/>
            <person name="Nusbaum C."/>
            <person name="Galagan J."/>
            <person name="Birren B.W."/>
        </authorList>
    </citation>
    <scope>NUCLEOTIDE SEQUENCE [LARGE SCALE GENOMIC DNA]</scope>
    <source>
        <strain evidence="12">DSM 14603 / FGSC 9021 / UM521</strain>
    </source>
</reference>
<evidence type="ECO:0000256" key="2">
    <source>
        <dbReference type="ARBA" id="ARBA00004443"/>
    </source>
</evidence>
<comment type="similarity">
    <text evidence="3">Belongs to the complex I NDUFA2 subunit family.</text>
</comment>
<evidence type="ECO:0000256" key="7">
    <source>
        <dbReference type="ARBA" id="ARBA00022982"/>
    </source>
</evidence>
<evidence type="ECO:0000256" key="6">
    <source>
        <dbReference type="ARBA" id="ARBA00022792"/>
    </source>
</evidence>
<dbReference type="GO" id="GO:0045271">
    <property type="term" value="C:respiratory chain complex I"/>
    <property type="evidence" value="ECO:0000318"/>
    <property type="project" value="GO_Central"/>
</dbReference>
<evidence type="ECO:0000256" key="3">
    <source>
        <dbReference type="ARBA" id="ARBA00008939"/>
    </source>
</evidence>
<dbReference type="OMA" id="FIEQQYV"/>
<evidence type="ECO:0000256" key="8">
    <source>
        <dbReference type="ARBA" id="ARBA00023128"/>
    </source>
</evidence>
<protein>
    <submittedName>
        <fullName evidence="11">Nadh-ubiquinone oxidoreductase</fullName>
    </submittedName>
</protein>
<evidence type="ECO:0000259" key="10">
    <source>
        <dbReference type="SMART" id="SM00916"/>
    </source>
</evidence>
<dbReference type="Gene3D" id="3.40.30.10">
    <property type="entry name" value="Glutaredoxin"/>
    <property type="match status" value="1"/>
</dbReference>
<comment type="function">
    <text evidence="1">Accessory subunit of the mitochondrial membrane respiratory chain NADH dehydrogenase (Complex I), that is believed not to be involved in catalysis. Complex I functions in the transfer of electrons from NADH to the respiratory chain. The immediate electron acceptor for the enzyme is believed to be ubiquinone.</text>
</comment>
<evidence type="ECO:0000256" key="9">
    <source>
        <dbReference type="ARBA" id="ARBA00023136"/>
    </source>
</evidence>
<evidence type="ECO:0000256" key="4">
    <source>
        <dbReference type="ARBA" id="ARBA00022448"/>
    </source>
</evidence>
<dbReference type="KEGG" id="uma:UMAG_10820"/>
<sequence length="97" mass="10560">MSANALTRAFPKALKEVRLHLCQTGQASAGARKFLEANYKPIKQSNPDLPFLVREASGTPARAFARFERGVEKHVELDGLSSADVEKKFGELLSSSA</sequence>
<dbReference type="GO" id="GO:0005743">
    <property type="term" value="C:mitochondrial inner membrane"/>
    <property type="evidence" value="ECO:0007669"/>
    <property type="project" value="UniProtKB-SubCell"/>
</dbReference>
<name>A0A0D1CAP0_MYCMD</name>
<dbReference type="eggNOG" id="KOG3446">
    <property type="taxonomic scope" value="Eukaryota"/>
</dbReference>
<dbReference type="GeneID" id="23566797"/>
<dbReference type="RefSeq" id="XP_011387995.1">
    <property type="nucleotide sequence ID" value="XM_011389693.1"/>
</dbReference>
<keyword evidence="4" id="KW-0813">Transport</keyword>
<organism evidence="11 12">
    <name type="scientific">Mycosarcoma maydis</name>
    <name type="common">Corn smut fungus</name>
    <name type="synonym">Ustilago maydis</name>
    <dbReference type="NCBI Taxonomy" id="5270"/>
    <lineage>
        <taxon>Eukaryota</taxon>
        <taxon>Fungi</taxon>
        <taxon>Dikarya</taxon>
        <taxon>Basidiomycota</taxon>
        <taxon>Ustilaginomycotina</taxon>
        <taxon>Ustilaginomycetes</taxon>
        <taxon>Ustilaginales</taxon>
        <taxon>Ustilaginaceae</taxon>
        <taxon>Mycosarcoma</taxon>
    </lineage>
</organism>
<evidence type="ECO:0000256" key="1">
    <source>
        <dbReference type="ARBA" id="ARBA00003195"/>
    </source>
</evidence>
<dbReference type="EMBL" id="CM003142">
    <property type="protein sequence ID" value="KIS70392.1"/>
    <property type="molecule type" value="Genomic_DNA"/>
</dbReference>
<keyword evidence="6" id="KW-0999">Mitochondrion inner membrane</keyword>
<dbReference type="InParanoid" id="A0A0D1CAP0"/>